<dbReference type="GO" id="GO:0140662">
    <property type="term" value="F:ATP-dependent protein folding chaperone"/>
    <property type="evidence" value="ECO:0007669"/>
    <property type="project" value="InterPro"/>
</dbReference>
<evidence type="ECO:0000256" key="2">
    <source>
        <dbReference type="ARBA" id="ARBA00023186"/>
    </source>
</evidence>
<dbReference type="GO" id="GO:0005524">
    <property type="term" value="F:ATP binding"/>
    <property type="evidence" value="ECO:0007669"/>
    <property type="project" value="InterPro"/>
</dbReference>
<dbReference type="EMBL" id="VOIH02000006">
    <property type="protein sequence ID" value="KAF3445033.1"/>
    <property type="molecule type" value="Genomic_DNA"/>
</dbReference>
<comment type="caution">
    <text evidence="3">The sequence shown here is derived from an EMBL/GenBank/DDBJ whole genome shotgun (WGS) entry which is preliminary data.</text>
</comment>
<dbReference type="GO" id="GO:0016887">
    <property type="term" value="F:ATP hydrolysis activity"/>
    <property type="evidence" value="ECO:0007669"/>
    <property type="project" value="InterPro"/>
</dbReference>
<evidence type="ECO:0000256" key="1">
    <source>
        <dbReference type="ARBA" id="ARBA00008239"/>
    </source>
</evidence>
<dbReference type="Proteomes" id="UP000796880">
    <property type="component" value="Unassembled WGS sequence"/>
</dbReference>
<dbReference type="SUPFAM" id="SSF110942">
    <property type="entry name" value="HSP90 C-terminal domain"/>
    <property type="match status" value="1"/>
</dbReference>
<keyword evidence="4" id="KW-1185">Reference proteome</keyword>
<keyword evidence="2" id="KW-0143">Chaperone</keyword>
<proteinExistence type="inferred from homology"/>
<evidence type="ECO:0008006" key="5">
    <source>
        <dbReference type="Google" id="ProtNLM"/>
    </source>
</evidence>
<dbReference type="GO" id="GO:0051082">
    <property type="term" value="F:unfolded protein binding"/>
    <property type="evidence" value="ECO:0007669"/>
    <property type="project" value="InterPro"/>
</dbReference>
<evidence type="ECO:0000313" key="4">
    <source>
        <dbReference type="Proteomes" id="UP000796880"/>
    </source>
</evidence>
<dbReference type="Pfam" id="PF00183">
    <property type="entry name" value="HSP90"/>
    <property type="match status" value="1"/>
</dbReference>
<name>A0A8K0H3V3_9ROSA</name>
<accession>A0A8K0H3V3</accession>
<evidence type="ECO:0000313" key="3">
    <source>
        <dbReference type="EMBL" id="KAF3445033.1"/>
    </source>
</evidence>
<reference evidence="3" key="1">
    <citation type="submission" date="2020-03" db="EMBL/GenBank/DDBJ databases">
        <title>A high-quality chromosome-level genome assembly of a woody plant with both climbing and erect habits, Rhamnella rubrinervis.</title>
        <authorList>
            <person name="Lu Z."/>
            <person name="Yang Y."/>
            <person name="Zhu X."/>
            <person name="Sun Y."/>
        </authorList>
    </citation>
    <scope>NUCLEOTIDE SEQUENCE</scope>
    <source>
        <strain evidence="3">BYM</strain>
        <tissue evidence="3">Leaf</tissue>
    </source>
</reference>
<dbReference type="Gene3D" id="3.40.50.11260">
    <property type="match status" value="1"/>
</dbReference>
<dbReference type="InterPro" id="IPR001404">
    <property type="entry name" value="Hsp90_fam"/>
</dbReference>
<dbReference type="InterPro" id="IPR037196">
    <property type="entry name" value="HSP90_C"/>
</dbReference>
<comment type="similarity">
    <text evidence="1">Belongs to the heat shock protein 90 family.</text>
</comment>
<organism evidence="3 4">
    <name type="scientific">Rhamnella rubrinervis</name>
    <dbReference type="NCBI Taxonomy" id="2594499"/>
    <lineage>
        <taxon>Eukaryota</taxon>
        <taxon>Viridiplantae</taxon>
        <taxon>Streptophyta</taxon>
        <taxon>Embryophyta</taxon>
        <taxon>Tracheophyta</taxon>
        <taxon>Spermatophyta</taxon>
        <taxon>Magnoliopsida</taxon>
        <taxon>eudicotyledons</taxon>
        <taxon>Gunneridae</taxon>
        <taxon>Pentapetalae</taxon>
        <taxon>rosids</taxon>
        <taxon>fabids</taxon>
        <taxon>Rosales</taxon>
        <taxon>Rhamnaceae</taxon>
        <taxon>rhamnoid group</taxon>
        <taxon>Rhamneae</taxon>
        <taxon>Rhamnella</taxon>
    </lineage>
</organism>
<dbReference type="AlphaFoldDB" id="A0A8K0H3V3"/>
<dbReference type="PANTHER" id="PTHR11528">
    <property type="entry name" value="HEAT SHOCK PROTEIN 90 FAMILY MEMBER"/>
    <property type="match status" value="1"/>
</dbReference>
<protein>
    <recommendedName>
        <fullName evidence="5">Heat shock protein 90</fullName>
    </recommendedName>
</protein>
<sequence length="250" mass="28682">MLPLRPVTAIFGRIGSPRFKRSGPSLFSSRNSSFEEYLWNNFGKYLQLEEDRENDKRIARALRFSLPKVLFLANPIDEVAIQNLKSYKGKNFVDASKEGKEILKQKFGPTCELINKCLGDKVASVQISMKRRLSRPPCVLVTGKPIDWSANMERLMKKSQTVDHVDLMRSRRVFEINPQHLIIRRLHDALEDKVDEKHVHKLIDLLHFSALLALGFGGLTPGARFPRNEQIFIDTVFNAIDFCGRSKNRC</sequence>
<dbReference type="Gene3D" id="1.20.120.790">
    <property type="entry name" value="Heat shock protein 90, C-terminal domain"/>
    <property type="match status" value="1"/>
</dbReference>
<gene>
    <name evidence="3" type="ORF">FNV43_RR14726</name>
</gene>